<dbReference type="PROSITE" id="PS00092">
    <property type="entry name" value="N6_MTASE"/>
    <property type="match status" value="1"/>
</dbReference>
<evidence type="ECO:0000313" key="6">
    <source>
        <dbReference type="Proteomes" id="UP000184275"/>
    </source>
</evidence>
<dbReference type="InterPro" id="IPR000241">
    <property type="entry name" value="RlmKL-like_Mtase"/>
</dbReference>
<dbReference type="SUPFAM" id="SSF53335">
    <property type="entry name" value="S-adenosyl-L-methionine-dependent methyltransferases"/>
    <property type="match status" value="1"/>
</dbReference>
<dbReference type="AlphaFoldDB" id="A0A1M6UIS4"/>
<dbReference type="Pfam" id="PF22020">
    <property type="entry name" value="RlmL_1st"/>
    <property type="match status" value="1"/>
</dbReference>
<dbReference type="GO" id="GO:0070043">
    <property type="term" value="F:rRNA (guanine-N7-)-methyltransferase activity"/>
    <property type="evidence" value="ECO:0007669"/>
    <property type="project" value="TreeGrafter"/>
</dbReference>
<feature type="domain" description="RlmL ferredoxin-like" evidence="4">
    <location>
        <begin position="18"/>
        <end position="73"/>
    </location>
</feature>
<evidence type="ECO:0000313" key="5">
    <source>
        <dbReference type="EMBL" id="SHK69050.1"/>
    </source>
</evidence>
<dbReference type="PANTHER" id="PTHR47313:SF1">
    <property type="entry name" value="RIBOSOMAL RNA LARGE SUBUNIT METHYLTRANSFERASE K_L"/>
    <property type="match status" value="1"/>
</dbReference>
<dbReference type="RefSeq" id="WP_073304236.1">
    <property type="nucleotide sequence ID" value="NZ_FRAW01000014.1"/>
</dbReference>
<sequence length="386" mass="43247">MDLSKRIKRHITAIPHEFRAICHPGFEKTCEAEFRNLGFSAPIQISFGALDFTAKLEDAWMLSAFSRTCTRILMRIAKFSAENFGRLEKKSQSIPWELYFPQNSLPTIRVTCKKSRLYHSDAIAERLRPLVENALEKSGEESAMPFAQNLFVHFENDLCQCSVDLAGTPLYKRGFERHVEEAPIRDTLAASILLESGLLQTQKLFDPMAGSGTFSSEAALLLAGANLWKTRNFALQSAPSFRPAAWNFITNNTPGLKLADDLKIFTGDISTKAFETLEYNLKIQGAAPFLKPLPPDALEISHSDFFLLPKPKSSCLLVLNPPYGKRIHADVPKLYKEIGKKIRSDFAFSHFAVIAPNAEAEKALAIPFQRKIRTLHGGIEIHVLIQ</sequence>
<evidence type="ECO:0000256" key="1">
    <source>
        <dbReference type="ARBA" id="ARBA00022603"/>
    </source>
</evidence>
<protein>
    <submittedName>
        <fullName evidence="5">Putative N6-adenine-specific DNA methylase</fullName>
    </submittedName>
</protein>
<dbReference type="InterPro" id="IPR002052">
    <property type="entry name" value="DNA_methylase_N6_adenine_CS"/>
</dbReference>
<dbReference type="Gene3D" id="3.30.2130.30">
    <property type="match status" value="1"/>
</dbReference>
<feature type="domain" description="Ribosomal RNA large subunit methyltransferase K/L-like methyltransferase" evidence="3">
    <location>
        <begin position="178"/>
        <end position="363"/>
    </location>
</feature>
<dbReference type="Pfam" id="PF01170">
    <property type="entry name" value="UPF0020"/>
    <property type="match status" value="1"/>
</dbReference>
<dbReference type="InterPro" id="IPR054170">
    <property type="entry name" value="RlmL_1st"/>
</dbReference>
<name>A0A1M6UIS4_9BACT</name>
<reference evidence="6" key="1">
    <citation type="submission" date="2016-11" db="EMBL/GenBank/DDBJ databases">
        <authorList>
            <person name="Varghese N."/>
            <person name="Submissions S."/>
        </authorList>
    </citation>
    <scope>NUCLEOTIDE SEQUENCE [LARGE SCALE GENOMIC DNA]</scope>
    <source>
        <strain evidence="6">UWOS</strain>
    </source>
</reference>
<proteinExistence type="predicted"/>
<dbReference type="PANTHER" id="PTHR47313">
    <property type="entry name" value="RIBOSOMAL RNA LARGE SUBUNIT METHYLTRANSFERASE K/L"/>
    <property type="match status" value="1"/>
</dbReference>
<keyword evidence="1 5" id="KW-0489">Methyltransferase</keyword>
<dbReference type="EMBL" id="FRAW01000014">
    <property type="protein sequence ID" value="SHK69050.1"/>
    <property type="molecule type" value="Genomic_DNA"/>
</dbReference>
<dbReference type="Gene3D" id="3.40.50.150">
    <property type="entry name" value="Vaccinia Virus protein VP39"/>
    <property type="match status" value="1"/>
</dbReference>
<organism evidence="5 6">
    <name type="scientific">Fibrobacter intestinalis</name>
    <dbReference type="NCBI Taxonomy" id="28122"/>
    <lineage>
        <taxon>Bacteria</taxon>
        <taxon>Pseudomonadati</taxon>
        <taxon>Fibrobacterota</taxon>
        <taxon>Fibrobacteria</taxon>
        <taxon>Fibrobacterales</taxon>
        <taxon>Fibrobacteraceae</taxon>
        <taxon>Fibrobacter</taxon>
    </lineage>
</organism>
<dbReference type="GO" id="GO:0003676">
    <property type="term" value="F:nucleic acid binding"/>
    <property type="evidence" value="ECO:0007669"/>
    <property type="project" value="InterPro"/>
</dbReference>
<evidence type="ECO:0000259" key="3">
    <source>
        <dbReference type="Pfam" id="PF01170"/>
    </source>
</evidence>
<gene>
    <name evidence="5" type="ORF">SAMN05720469_11418</name>
</gene>
<evidence type="ECO:0000256" key="2">
    <source>
        <dbReference type="ARBA" id="ARBA00022679"/>
    </source>
</evidence>
<dbReference type="CDD" id="cd11715">
    <property type="entry name" value="THUMP_AdoMetMT"/>
    <property type="match status" value="1"/>
</dbReference>
<dbReference type="Proteomes" id="UP000184275">
    <property type="component" value="Unassembled WGS sequence"/>
</dbReference>
<dbReference type="InterPro" id="IPR029063">
    <property type="entry name" value="SAM-dependent_MTases_sf"/>
</dbReference>
<evidence type="ECO:0000259" key="4">
    <source>
        <dbReference type="Pfam" id="PF22020"/>
    </source>
</evidence>
<keyword evidence="6" id="KW-1185">Reference proteome</keyword>
<accession>A0A1M6UIS4</accession>
<keyword evidence="2" id="KW-0808">Transferase</keyword>
<dbReference type="GO" id="GO:0008990">
    <property type="term" value="F:rRNA (guanine-N2-)-methyltransferase activity"/>
    <property type="evidence" value="ECO:0007669"/>
    <property type="project" value="TreeGrafter"/>
</dbReference>